<evidence type="ECO:0000313" key="10">
    <source>
        <dbReference type="EMBL" id="GEM75384.1"/>
    </source>
</evidence>
<sequence>MSLTWKQRYCTIFGNAMEYYDIAIFASISPYISHVLSSQGIGDADMIIVCILALRFIVRPLGGILIGRYADNHGRKKALILSNILTGFATLCMSLIPVESVGPYIVFSFLFFQILQSFSFGGEYPTLIFFLLNDSKKSDHTRISSLIVSSSIVGVILSLIVVSSLEYFLTLEEMNEWGWRAALLVGLGNIMMSAYIRLSLPELKEEKTCESKLDYSSIFNVFALAMIGGVMFYLQNFASGIIGKSIQIENLCLINSSSLIVLILSFGYLIDKYSNPITAAKVGSLLTLLTSIPFVWMMESNQLLSQLIGAFGLSAVAALILSSLAATLWAYSEKTTINMAIGYNFALSIFGGLTPLIVTEAMRIDIVYVGVYVSVAALPSLFVLFSANRTMILFKC</sequence>
<proteinExistence type="predicted"/>
<dbReference type="OrthoDB" id="3690818at2"/>
<feature type="transmembrane region" description="Helical" evidence="8">
    <location>
        <begin position="246"/>
        <end position="270"/>
    </location>
</feature>
<feature type="transmembrane region" description="Helical" evidence="8">
    <location>
        <begin position="12"/>
        <end position="32"/>
    </location>
</feature>
<dbReference type="PROSITE" id="PS50850">
    <property type="entry name" value="MFS"/>
    <property type="match status" value="1"/>
</dbReference>
<evidence type="ECO:0000256" key="6">
    <source>
        <dbReference type="ARBA" id="ARBA00022989"/>
    </source>
</evidence>
<feature type="transmembrane region" description="Helical" evidence="8">
    <location>
        <begin position="177"/>
        <end position="196"/>
    </location>
</feature>
<accession>A0A511QDK1</accession>
<reference evidence="10 11" key="1">
    <citation type="submission" date="2019-07" db="EMBL/GenBank/DDBJ databases">
        <title>Whole genome shotgun sequence of Vibrio sagamiensis NBRC 104589.</title>
        <authorList>
            <person name="Hosoyama A."/>
            <person name="Uohara A."/>
            <person name="Ohji S."/>
            <person name="Ichikawa N."/>
        </authorList>
    </citation>
    <scope>NUCLEOTIDE SEQUENCE [LARGE SCALE GENOMIC DNA]</scope>
    <source>
        <strain evidence="10 11">NBRC 104589</strain>
    </source>
</reference>
<comment type="subcellular location">
    <subcellularLocation>
        <location evidence="1">Cell membrane</location>
        <topology evidence="1">Multi-pass membrane protein</topology>
    </subcellularLocation>
</comment>
<keyword evidence="5" id="KW-0769">Symport</keyword>
<keyword evidence="6 8" id="KW-1133">Transmembrane helix</keyword>
<comment type="caution">
    <text evidence="10">The sequence shown here is derived from an EMBL/GenBank/DDBJ whole genome shotgun (WGS) entry which is preliminary data.</text>
</comment>
<name>A0A511QDK1_9VIBR</name>
<dbReference type="Proteomes" id="UP000321922">
    <property type="component" value="Unassembled WGS sequence"/>
</dbReference>
<dbReference type="Pfam" id="PF07690">
    <property type="entry name" value="MFS_1"/>
    <property type="match status" value="1"/>
</dbReference>
<feature type="transmembrane region" description="Helical" evidence="8">
    <location>
        <begin position="341"/>
        <end position="358"/>
    </location>
</feature>
<feature type="transmembrane region" description="Helical" evidence="8">
    <location>
        <begin position="143"/>
        <end position="165"/>
    </location>
</feature>
<dbReference type="AlphaFoldDB" id="A0A511QDK1"/>
<dbReference type="SUPFAM" id="SSF103473">
    <property type="entry name" value="MFS general substrate transporter"/>
    <property type="match status" value="1"/>
</dbReference>
<feature type="transmembrane region" description="Helical" evidence="8">
    <location>
        <begin position="364"/>
        <end position="385"/>
    </location>
</feature>
<feature type="transmembrane region" description="Helical" evidence="8">
    <location>
        <begin position="104"/>
        <end position="131"/>
    </location>
</feature>
<feature type="transmembrane region" description="Helical" evidence="8">
    <location>
        <begin position="78"/>
        <end position="98"/>
    </location>
</feature>
<gene>
    <name evidence="10" type="ORF">VSA01S_14960</name>
</gene>
<evidence type="ECO:0000256" key="7">
    <source>
        <dbReference type="ARBA" id="ARBA00023136"/>
    </source>
</evidence>
<evidence type="ECO:0000256" key="5">
    <source>
        <dbReference type="ARBA" id="ARBA00022847"/>
    </source>
</evidence>
<dbReference type="PANTHER" id="PTHR43528:SF1">
    <property type="entry name" value="ALPHA-KETOGLUTARATE PERMEASE"/>
    <property type="match status" value="1"/>
</dbReference>
<evidence type="ECO:0000256" key="2">
    <source>
        <dbReference type="ARBA" id="ARBA00022448"/>
    </source>
</evidence>
<protein>
    <submittedName>
        <fullName evidence="10">MFS transporter</fullName>
    </submittedName>
</protein>
<keyword evidence="3" id="KW-1003">Cell membrane</keyword>
<evidence type="ECO:0000256" key="1">
    <source>
        <dbReference type="ARBA" id="ARBA00004651"/>
    </source>
</evidence>
<dbReference type="EMBL" id="BJXJ01000012">
    <property type="protein sequence ID" value="GEM75384.1"/>
    <property type="molecule type" value="Genomic_DNA"/>
</dbReference>
<dbReference type="InterPro" id="IPR036259">
    <property type="entry name" value="MFS_trans_sf"/>
</dbReference>
<dbReference type="GO" id="GO:0015293">
    <property type="term" value="F:symporter activity"/>
    <property type="evidence" value="ECO:0007669"/>
    <property type="project" value="UniProtKB-KW"/>
</dbReference>
<organism evidence="10 11">
    <name type="scientific">Vibrio sagamiensis NBRC 104589</name>
    <dbReference type="NCBI Taxonomy" id="1219064"/>
    <lineage>
        <taxon>Bacteria</taxon>
        <taxon>Pseudomonadati</taxon>
        <taxon>Pseudomonadota</taxon>
        <taxon>Gammaproteobacteria</taxon>
        <taxon>Vibrionales</taxon>
        <taxon>Vibrionaceae</taxon>
        <taxon>Vibrio</taxon>
    </lineage>
</organism>
<evidence type="ECO:0000256" key="4">
    <source>
        <dbReference type="ARBA" id="ARBA00022692"/>
    </source>
</evidence>
<feature type="domain" description="Major facilitator superfamily (MFS) profile" evidence="9">
    <location>
        <begin position="7"/>
        <end position="396"/>
    </location>
</feature>
<evidence type="ECO:0000313" key="11">
    <source>
        <dbReference type="Proteomes" id="UP000321922"/>
    </source>
</evidence>
<evidence type="ECO:0000256" key="8">
    <source>
        <dbReference type="SAM" id="Phobius"/>
    </source>
</evidence>
<feature type="transmembrane region" description="Helical" evidence="8">
    <location>
        <begin position="304"/>
        <end position="329"/>
    </location>
</feature>
<keyword evidence="4 8" id="KW-0812">Transmembrane</keyword>
<keyword evidence="7 8" id="KW-0472">Membrane</keyword>
<dbReference type="InterPro" id="IPR020846">
    <property type="entry name" value="MFS_dom"/>
</dbReference>
<keyword evidence="2" id="KW-0813">Transport</keyword>
<keyword evidence="11" id="KW-1185">Reference proteome</keyword>
<evidence type="ECO:0000259" key="9">
    <source>
        <dbReference type="PROSITE" id="PS50850"/>
    </source>
</evidence>
<dbReference type="RefSeq" id="WP_039981811.1">
    <property type="nucleotide sequence ID" value="NZ_BAOJ01000067.1"/>
</dbReference>
<dbReference type="InterPro" id="IPR051084">
    <property type="entry name" value="H+-coupled_symporters"/>
</dbReference>
<dbReference type="PANTHER" id="PTHR43528">
    <property type="entry name" value="ALPHA-KETOGLUTARATE PERMEASE"/>
    <property type="match status" value="1"/>
</dbReference>
<feature type="transmembrane region" description="Helical" evidence="8">
    <location>
        <begin position="217"/>
        <end position="234"/>
    </location>
</feature>
<dbReference type="GO" id="GO:0005886">
    <property type="term" value="C:plasma membrane"/>
    <property type="evidence" value="ECO:0007669"/>
    <property type="project" value="UniProtKB-SubCell"/>
</dbReference>
<feature type="transmembrane region" description="Helical" evidence="8">
    <location>
        <begin position="44"/>
        <end position="66"/>
    </location>
</feature>
<feature type="transmembrane region" description="Helical" evidence="8">
    <location>
        <begin position="282"/>
        <end position="298"/>
    </location>
</feature>
<evidence type="ECO:0000256" key="3">
    <source>
        <dbReference type="ARBA" id="ARBA00022475"/>
    </source>
</evidence>
<dbReference type="InterPro" id="IPR011701">
    <property type="entry name" value="MFS"/>
</dbReference>
<dbReference type="Gene3D" id="1.20.1250.20">
    <property type="entry name" value="MFS general substrate transporter like domains"/>
    <property type="match status" value="1"/>
</dbReference>